<sequence length="155" mass="16258">MSVPEEAEDLIAGAPVSAHVATSVDDRPHAAPVWYGYRDGVVSFITGGRKLANARENPRVALSIERARDGDVAWNVTLLGRASVVDDADRIEAASDWIYDKYDGEGDEPSEETGAGGDTAVDGGAVRDEDAAGAEESGYALVEVTVGSASWAVYD</sequence>
<proteinExistence type="predicted"/>
<reference evidence="3 4" key="1">
    <citation type="journal article" date="2019" name="Int. J. Syst. Evol. Microbiol.">
        <title>The Global Catalogue of Microorganisms (GCM) 10K type strain sequencing project: providing services to taxonomists for standard genome sequencing and annotation.</title>
        <authorList>
            <consortium name="The Broad Institute Genomics Platform"/>
            <consortium name="The Broad Institute Genome Sequencing Center for Infectious Disease"/>
            <person name="Wu L."/>
            <person name="Ma J."/>
        </authorList>
    </citation>
    <scope>NUCLEOTIDE SEQUENCE [LARGE SCALE GENOMIC DNA]</scope>
    <source>
        <strain evidence="3 4">CGMCC 1.12562</strain>
    </source>
</reference>
<dbReference type="Proteomes" id="UP001595660">
    <property type="component" value="Unassembled WGS sequence"/>
</dbReference>
<feature type="region of interest" description="Disordered" evidence="2">
    <location>
        <begin position="101"/>
        <end position="135"/>
    </location>
</feature>
<dbReference type="InterPro" id="IPR012349">
    <property type="entry name" value="Split_barrel_FMN-bd"/>
</dbReference>
<dbReference type="InterPro" id="IPR024747">
    <property type="entry name" value="Pyridox_Oxase-rel"/>
</dbReference>
<dbReference type="AlphaFoldDB" id="A0ABD5NBV5"/>
<organism evidence="3 4">
    <name type="scientific">Halobacterium litoreum</name>
    <dbReference type="NCBI Taxonomy" id="2039234"/>
    <lineage>
        <taxon>Archaea</taxon>
        <taxon>Methanobacteriati</taxon>
        <taxon>Methanobacteriota</taxon>
        <taxon>Stenosarchaea group</taxon>
        <taxon>Halobacteria</taxon>
        <taxon>Halobacteriales</taxon>
        <taxon>Halobacteriaceae</taxon>
        <taxon>Halobacterium</taxon>
    </lineage>
</organism>
<evidence type="ECO:0000313" key="4">
    <source>
        <dbReference type="Proteomes" id="UP001595660"/>
    </source>
</evidence>
<dbReference type="InterPro" id="IPR052019">
    <property type="entry name" value="F420H2_bilvrd_red/Heme_oxyg"/>
</dbReference>
<dbReference type="GeneID" id="69117527"/>
<dbReference type="Pfam" id="PF12900">
    <property type="entry name" value="Pyridox_ox_2"/>
    <property type="match status" value="1"/>
</dbReference>
<keyword evidence="4" id="KW-1185">Reference proteome</keyword>
<dbReference type="Gene3D" id="2.30.110.10">
    <property type="entry name" value="Electron Transport, Fmn-binding Protein, Chain A"/>
    <property type="match status" value="1"/>
</dbReference>
<keyword evidence="1" id="KW-0560">Oxidoreductase</keyword>
<dbReference type="EMBL" id="JBHRWN010000002">
    <property type="protein sequence ID" value="MFC3476562.1"/>
    <property type="molecule type" value="Genomic_DNA"/>
</dbReference>
<protein>
    <submittedName>
        <fullName evidence="3">Pyridoxamine 5'-phosphate oxidase family protein</fullName>
    </submittedName>
</protein>
<dbReference type="PANTHER" id="PTHR35176">
    <property type="entry name" value="HEME OXYGENASE HI_0854-RELATED"/>
    <property type="match status" value="1"/>
</dbReference>
<dbReference type="GO" id="GO:0016491">
    <property type="term" value="F:oxidoreductase activity"/>
    <property type="evidence" value="ECO:0007669"/>
    <property type="project" value="UniProtKB-KW"/>
</dbReference>
<evidence type="ECO:0000313" key="3">
    <source>
        <dbReference type="EMBL" id="MFC3476562.1"/>
    </source>
</evidence>
<name>A0ABD5NBV5_9EURY</name>
<gene>
    <name evidence="3" type="ORF">ACFOKC_02365</name>
</gene>
<comment type="caution">
    <text evidence="3">The sequence shown here is derived from an EMBL/GenBank/DDBJ whole genome shotgun (WGS) entry which is preliminary data.</text>
</comment>
<dbReference type="SUPFAM" id="SSF50475">
    <property type="entry name" value="FMN-binding split barrel"/>
    <property type="match status" value="1"/>
</dbReference>
<dbReference type="RefSeq" id="WP_232572291.1">
    <property type="nucleotide sequence ID" value="NZ_CP089466.1"/>
</dbReference>
<dbReference type="PANTHER" id="PTHR35176:SF6">
    <property type="entry name" value="HEME OXYGENASE HI_0854-RELATED"/>
    <property type="match status" value="1"/>
</dbReference>
<evidence type="ECO:0000256" key="1">
    <source>
        <dbReference type="ARBA" id="ARBA00023002"/>
    </source>
</evidence>
<evidence type="ECO:0000256" key="2">
    <source>
        <dbReference type="SAM" id="MobiDB-lite"/>
    </source>
</evidence>
<accession>A0ABD5NBV5</accession>